<comment type="caution">
    <text evidence="10">The sequence shown here is derived from an EMBL/GenBank/DDBJ whole genome shotgun (WGS) entry which is preliminary data.</text>
</comment>
<dbReference type="InterPro" id="IPR058922">
    <property type="entry name" value="WHD_DRP"/>
</dbReference>
<dbReference type="GO" id="GO:0009626">
    <property type="term" value="P:plant-type hypersensitive response"/>
    <property type="evidence" value="ECO:0007669"/>
    <property type="project" value="UniProtKB-ARBA"/>
</dbReference>
<keyword evidence="2" id="KW-0433">Leucine-rich repeat</keyword>
<keyword evidence="4" id="KW-0547">Nucleotide-binding</keyword>
<dbReference type="FunFam" id="3.40.50.300:FF:001091">
    <property type="entry name" value="Probable disease resistance protein At1g61300"/>
    <property type="match status" value="1"/>
</dbReference>
<dbReference type="Pfam" id="PF23559">
    <property type="entry name" value="WHD_DRP"/>
    <property type="match status" value="1"/>
</dbReference>
<dbReference type="InterPro" id="IPR002182">
    <property type="entry name" value="NB-ARC"/>
</dbReference>
<feature type="domain" description="Disease resistance protein winged helix" evidence="8">
    <location>
        <begin position="421"/>
        <end position="493"/>
    </location>
</feature>
<dbReference type="InterPro" id="IPR041118">
    <property type="entry name" value="Rx_N"/>
</dbReference>
<dbReference type="Proteomes" id="UP000652761">
    <property type="component" value="Unassembled WGS sequence"/>
</dbReference>
<organism evidence="10 11">
    <name type="scientific">Colocasia esculenta</name>
    <name type="common">Wild taro</name>
    <name type="synonym">Arum esculentum</name>
    <dbReference type="NCBI Taxonomy" id="4460"/>
    <lineage>
        <taxon>Eukaryota</taxon>
        <taxon>Viridiplantae</taxon>
        <taxon>Streptophyta</taxon>
        <taxon>Embryophyta</taxon>
        <taxon>Tracheophyta</taxon>
        <taxon>Spermatophyta</taxon>
        <taxon>Magnoliopsida</taxon>
        <taxon>Liliopsida</taxon>
        <taxon>Araceae</taxon>
        <taxon>Aroideae</taxon>
        <taxon>Colocasieae</taxon>
        <taxon>Colocasia</taxon>
    </lineage>
</organism>
<feature type="domain" description="Disease resistance R13L4/SHOC-2-like LRR" evidence="9">
    <location>
        <begin position="551"/>
        <end position="781"/>
    </location>
</feature>
<dbReference type="Pfam" id="PF18052">
    <property type="entry name" value="Rx_N"/>
    <property type="match status" value="1"/>
</dbReference>
<dbReference type="PRINTS" id="PR00364">
    <property type="entry name" value="DISEASERSIST"/>
</dbReference>
<evidence type="ECO:0000259" key="7">
    <source>
        <dbReference type="Pfam" id="PF18052"/>
    </source>
</evidence>
<dbReference type="AlphaFoldDB" id="A0A843WFS8"/>
<evidence type="ECO:0000259" key="9">
    <source>
        <dbReference type="Pfam" id="PF23598"/>
    </source>
</evidence>
<evidence type="ECO:0000256" key="2">
    <source>
        <dbReference type="ARBA" id="ARBA00022614"/>
    </source>
</evidence>
<dbReference type="OrthoDB" id="619303at2759"/>
<dbReference type="GO" id="GO:0043531">
    <property type="term" value="F:ADP binding"/>
    <property type="evidence" value="ECO:0007669"/>
    <property type="project" value="InterPro"/>
</dbReference>
<dbReference type="Pfam" id="PF00931">
    <property type="entry name" value="NB-ARC"/>
    <property type="match status" value="1"/>
</dbReference>
<dbReference type="SUPFAM" id="SSF52058">
    <property type="entry name" value="L domain-like"/>
    <property type="match status" value="1"/>
</dbReference>
<keyword evidence="5" id="KW-0611">Plant defense</keyword>
<dbReference type="Gene3D" id="1.20.5.4130">
    <property type="match status" value="1"/>
</dbReference>
<dbReference type="InterPro" id="IPR027417">
    <property type="entry name" value="P-loop_NTPase"/>
</dbReference>
<keyword evidence="3" id="KW-0677">Repeat</keyword>
<dbReference type="InterPro" id="IPR036388">
    <property type="entry name" value="WH-like_DNA-bd_sf"/>
</dbReference>
<evidence type="ECO:0000259" key="8">
    <source>
        <dbReference type="Pfam" id="PF23559"/>
    </source>
</evidence>
<dbReference type="Gene3D" id="3.80.10.10">
    <property type="entry name" value="Ribonuclease Inhibitor"/>
    <property type="match status" value="1"/>
</dbReference>
<accession>A0A843WFS8</accession>
<evidence type="ECO:0000313" key="10">
    <source>
        <dbReference type="EMBL" id="MQM05598.1"/>
    </source>
</evidence>
<dbReference type="SUPFAM" id="SSF52540">
    <property type="entry name" value="P-loop containing nucleoside triphosphate hydrolases"/>
    <property type="match status" value="1"/>
</dbReference>
<feature type="domain" description="NB-ARC" evidence="6">
    <location>
        <begin position="165"/>
        <end position="331"/>
    </location>
</feature>
<dbReference type="GO" id="GO:0002758">
    <property type="term" value="P:innate immune response-activating signaling pathway"/>
    <property type="evidence" value="ECO:0007669"/>
    <property type="project" value="UniProtKB-ARBA"/>
</dbReference>
<dbReference type="InterPro" id="IPR042197">
    <property type="entry name" value="Apaf_helical"/>
</dbReference>
<evidence type="ECO:0000256" key="1">
    <source>
        <dbReference type="ARBA" id="ARBA00008894"/>
    </source>
</evidence>
<dbReference type="FunFam" id="1.10.10.10:FF:000322">
    <property type="entry name" value="Probable disease resistance protein At1g63360"/>
    <property type="match status" value="1"/>
</dbReference>
<dbReference type="EMBL" id="NMUH01003441">
    <property type="protein sequence ID" value="MQM05598.1"/>
    <property type="molecule type" value="Genomic_DNA"/>
</dbReference>
<dbReference type="Gene3D" id="1.10.8.430">
    <property type="entry name" value="Helical domain of apoptotic protease-activating factors"/>
    <property type="match status" value="1"/>
</dbReference>
<dbReference type="Gene3D" id="1.10.10.10">
    <property type="entry name" value="Winged helix-like DNA-binding domain superfamily/Winged helix DNA-binding domain"/>
    <property type="match status" value="1"/>
</dbReference>
<dbReference type="GO" id="GO:0042742">
    <property type="term" value="P:defense response to bacterium"/>
    <property type="evidence" value="ECO:0007669"/>
    <property type="project" value="UniProtKB-ARBA"/>
</dbReference>
<dbReference type="Pfam" id="PF23598">
    <property type="entry name" value="LRR_14"/>
    <property type="match status" value="1"/>
</dbReference>
<dbReference type="InterPro" id="IPR055414">
    <property type="entry name" value="LRR_R13L4/SHOC2-like"/>
</dbReference>
<comment type="similarity">
    <text evidence="1">Belongs to the disease resistance NB-LRR family.</text>
</comment>
<dbReference type="Gene3D" id="3.40.50.300">
    <property type="entry name" value="P-loop containing nucleotide triphosphate hydrolases"/>
    <property type="match status" value="1"/>
</dbReference>
<evidence type="ECO:0000256" key="4">
    <source>
        <dbReference type="ARBA" id="ARBA00022741"/>
    </source>
</evidence>
<gene>
    <name evidence="10" type="ORF">Taro_038408</name>
</gene>
<evidence type="ECO:0000256" key="3">
    <source>
        <dbReference type="ARBA" id="ARBA00022737"/>
    </source>
</evidence>
<dbReference type="PANTHER" id="PTHR23155">
    <property type="entry name" value="DISEASE RESISTANCE PROTEIN RP"/>
    <property type="match status" value="1"/>
</dbReference>
<dbReference type="InterPro" id="IPR032675">
    <property type="entry name" value="LRR_dom_sf"/>
</dbReference>
<name>A0A843WFS8_COLES</name>
<dbReference type="InterPro" id="IPR044974">
    <property type="entry name" value="Disease_R_plants"/>
</dbReference>
<reference evidence="10" key="1">
    <citation type="submission" date="2017-07" db="EMBL/GenBank/DDBJ databases">
        <title>Taro Niue Genome Assembly and Annotation.</title>
        <authorList>
            <person name="Atibalentja N."/>
            <person name="Keating K."/>
            <person name="Fields C.J."/>
        </authorList>
    </citation>
    <scope>NUCLEOTIDE SEQUENCE</scope>
    <source>
        <strain evidence="10">Niue_2</strain>
        <tissue evidence="10">Leaf</tissue>
    </source>
</reference>
<sequence length="851" mass="95674">MVDAVVSTVLERLLGLLGEGGRIVLEYQDQFELMQTQLRLIQGFLRDADRRRRKVHTLRAITDELREVIYEAEDIMAACTNAGLQATTWAGSCLPPCASLAKFPSLFQTGRQLREINSKIRQITERLMPFSSQALALSNSRDEFTSDVGRWSSPVLDQTKIVGLEREVAKIKGWLFGANSGVTTMGIVGMGGLGKTTAAQKVFGDKEVEDHFQKILWVSVSQTFREEEIMRSILKNLGDAGIGDDRSELLRKIHQYLQGKHYLIVFDDVWSVQSGWWERLSNGLPKENKSCIIITTRNEEVARRMGAVEGRIHRPSLLSMEDSWSLFCKAASGGADNISSDPRLREVGMEIVQKCGGLPLAIRAVGGMMFCLPSSVAEWRRIADNFRDELAQNDDLVMASLQLSYDELPGYLKPCFLCFAIYPEDRVIFKDQLVHWWMGEGFVPNNSGGGLSIESGEDCFMGLLNRCLVEAVDRSYNGKVQTCKIHDMVRDLVIKIAKEEAFCQLQNGRHRRLGIPASIPKLHLNSDSKLRALVSTTNKQEVNKVKSTITAKICDCRNLRVLDFSETIFKVDVKDVLHKISSMPYLTYLNLRNTHLMTEVPESIGKLRNLQILDLSFCHILRTLPASIVTLEKLIVLDVSGCDSLRYMPKGLNQLSNLQVLKGFRPSRTDCANGCHIGELKCLNQLKTLELLLSRGDEIADGDLEAISHLQKLQNLTISFIDSYGADLSPKLELLHLPQQISELTLKFFPGEATPNWLNPISLPELQYLCILHGSFRHFGIEFWGDGSTVWRLLSLELELLPSLEADWVRVHQAMPSLRLVSASWCPKLEGFPITDISFKGGVWRRDEMSS</sequence>
<evidence type="ECO:0000313" key="11">
    <source>
        <dbReference type="Proteomes" id="UP000652761"/>
    </source>
</evidence>
<evidence type="ECO:0000256" key="5">
    <source>
        <dbReference type="ARBA" id="ARBA00022821"/>
    </source>
</evidence>
<proteinExistence type="inferred from homology"/>
<evidence type="ECO:0000259" key="6">
    <source>
        <dbReference type="Pfam" id="PF00931"/>
    </source>
</evidence>
<keyword evidence="11" id="KW-1185">Reference proteome</keyword>
<dbReference type="PANTHER" id="PTHR23155:SF1172">
    <property type="entry name" value="DISEASE RESISTANCE RPP13-LIKE PROTEIN 4"/>
    <property type="match status" value="1"/>
</dbReference>
<protein>
    <submittedName>
        <fullName evidence="10">Uncharacterized protein</fullName>
    </submittedName>
</protein>
<feature type="domain" description="Disease resistance N-terminal" evidence="7">
    <location>
        <begin position="5"/>
        <end position="80"/>
    </location>
</feature>